<sequence length="85" mass="9193">MPVVKKCLSCNKSLTGYRSHAFTCGSTCRGIIWRAKKEVKVPVKLAFSVNHFEAIKNAADKQGMTIANYIISRSIGSGVATVISC</sequence>
<dbReference type="RefSeq" id="WP_305387944.1">
    <property type="nucleotide sequence ID" value="NZ_CP117450.1"/>
</dbReference>
<proteinExistence type="predicted"/>
<name>A0ABY9FQW9_9PSED</name>
<evidence type="ECO:0000313" key="1">
    <source>
        <dbReference type="EMBL" id="WLH05730.1"/>
    </source>
</evidence>
<evidence type="ECO:0000313" key="2">
    <source>
        <dbReference type="Proteomes" id="UP001236748"/>
    </source>
</evidence>
<gene>
    <name evidence="1" type="ORF">PSH67_23260</name>
</gene>
<keyword evidence="2" id="KW-1185">Reference proteome</keyword>
<organism evidence="1 2">
    <name type="scientific">Pseudomonas lurida</name>
    <dbReference type="NCBI Taxonomy" id="244566"/>
    <lineage>
        <taxon>Bacteria</taxon>
        <taxon>Pseudomonadati</taxon>
        <taxon>Pseudomonadota</taxon>
        <taxon>Gammaproteobacteria</taxon>
        <taxon>Pseudomonadales</taxon>
        <taxon>Pseudomonadaceae</taxon>
        <taxon>Pseudomonas</taxon>
    </lineage>
</organism>
<accession>A0ABY9FQW9</accession>
<protein>
    <submittedName>
        <fullName evidence="1">Uncharacterized protein</fullName>
    </submittedName>
</protein>
<dbReference type="EMBL" id="CP117450">
    <property type="protein sequence ID" value="WLH05730.1"/>
    <property type="molecule type" value="Genomic_DNA"/>
</dbReference>
<reference evidence="1 2" key="1">
    <citation type="submission" date="2023-02" db="EMBL/GenBank/DDBJ databases">
        <title>Evolution of Hrp T3SS in non-pathogenic Pseudomonas fluorescens.</title>
        <authorList>
            <person name="Liao K."/>
            <person name="Wei H."/>
            <person name="Gu Y."/>
        </authorList>
    </citation>
    <scope>NUCLEOTIDE SEQUENCE [LARGE SCALE GENOMIC DNA]</scope>
    <source>
        <strain evidence="1 2">FP2043</strain>
    </source>
</reference>
<dbReference type="Proteomes" id="UP001236748">
    <property type="component" value="Chromosome"/>
</dbReference>